<keyword evidence="7" id="KW-0862">Zinc</keyword>
<dbReference type="CDD" id="cd01854">
    <property type="entry name" value="YjeQ_EngC"/>
    <property type="match status" value="1"/>
</dbReference>
<evidence type="ECO:0000259" key="10">
    <source>
        <dbReference type="PROSITE" id="PS50936"/>
    </source>
</evidence>
<dbReference type="InterPro" id="IPR030378">
    <property type="entry name" value="G_CP_dom"/>
</dbReference>
<dbReference type="SUPFAM" id="SSF52540">
    <property type="entry name" value="P-loop containing nucleoside triphosphate hydrolases"/>
    <property type="match status" value="1"/>
</dbReference>
<evidence type="ECO:0000256" key="4">
    <source>
        <dbReference type="ARBA" id="ARBA00022730"/>
    </source>
</evidence>
<keyword evidence="3" id="KW-0479">Metal-binding</keyword>
<name>A0A644YSC2_9ZZZZ</name>
<reference evidence="12" key="1">
    <citation type="submission" date="2019-08" db="EMBL/GenBank/DDBJ databases">
        <authorList>
            <person name="Kucharzyk K."/>
            <person name="Murdoch R.W."/>
            <person name="Higgins S."/>
            <person name="Loffler F."/>
        </authorList>
    </citation>
    <scope>NUCLEOTIDE SEQUENCE</scope>
</reference>
<evidence type="ECO:0000313" key="12">
    <source>
        <dbReference type="EMBL" id="MPM31485.1"/>
    </source>
</evidence>
<evidence type="ECO:0000256" key="1">
    <source>
        <dbReference type="ARBA" id="ARBA00022490"/>
    </source>
</evidence>
<proteinExistence type="inferred from homology"/>
<accession>A0A644YSC2</accession>
<dbReference type="GO" id="GO:0005525">
    <property type="term" value="F:GTP binding"/>
    <property type="evidence" value="ECO:0007669"/>
    <property type="project" value="UniProtKB-KW"/>
</dbReference>
<dbReference type="GO" id="GO:0019843">
    <property type="term" value="F:rRNA binding"/>
    <property type="evidence" value="ECO:0007669"/>
    <property type="project" value="UniProtKB-KW"/>
</dbReference>
<dbReference type="GO" id="GO:0046872">
    <property type="term" value="F:metal ion binding"/>
    <property type="evidence" value="ECO:0007669"/>
    <property type="project" value="UniProtKB-KW"/>
</dbReference>
<keyword evidence="6 12" id="KW-0378">Hydrolase</keyword>
<evidence type="ECO:0000256" key="5">
    <source>
        <dbReference type="ARBA" id="ARBA00022741"/>
    </source>
</evidence>
<feature type="domain" description="EngC GTPase" evidence="10">
    <location>
        <begin position="112"/>
        <end position="258"/>
    </location>
</feature>
<dbReference type="GO" id="GO:0003924">
    <property type="term" value="F:GTPase activity"/>
    <property type="evidence" value="ECO:0007669"/>
    <property type="project" value="InterPro"/>
</dbReference>
<dbReference type="InterPro" id="IPR004881">
    <property type="entry name" value="Ribosome_biogen_GTPase_RsgA"/>
</dbReference>
<organism evidence="12">
    <name type="scientific">bioreactor metagenome</name>
    <dbReference type="NCBI Taxonomy" id="1076179"/>
    <lineage>
        <taxon>unclassified sequences</taxon>
        <taxon>metagenomes</taxon>
        <taxon>ecological metagenomes</taxon>
    </lineage>
</organism>
<dbReference type="PANTHER" id="PTHR32120:SF10">
    <property type="entry name" value="SMALL RIBOSOMAL SUBUNIT BIOGENESIS GTPASE RSGA"/>
    <property type="match status" value="1"/>
</dbReference>
<evidence type="ECO:0000256" key="7">
    <source>
        <dbReference type="ARBA" id="ARBA00022833"/>
    </source>
</evidence>
<dbReference type="Pfam" id="PF03193">
    <property type="entry name" value="RsgA_GTPase"/>
    <property type="match status" value="1"/>
</dbReference>
<dbReference type="EC" id="3.6.1.-" evidence="12"/>
<evidence type="ECO:0000256" key="8">
    <source>
        <dbReference type="ARBA" id="ARBA00022884"/>
    </source>
</evidence>
<evidence type="ECO:0000259" key="11">
    <source>
        <dbReference type="PROSITE" id="PS51721"/>
    </source>
</evidence>
<sequence>MNYSNLIKYGFTDRFEQEAALYEGLFPARVTEQHHDIYKIAGENGEMFASVSGKFSYLTTDATDFPAVGDWVMVDKTDAGAGNAVIRRVLGRRSAFVRKAAGTAQASQIVAANIDTVFICMSLNADFSPRRVERYLSVAWDSGAVPVIVLTKADLCSDVSGKLAALREVSPGADVLVCSGTAEDGYRDILPYLSHGKTVAFIGSSGVGKSTLINRLMGRDILAVSEIRADDRGRHTTTSRQLLLLPSGGIVIDTPGMRELQIDFGDLSKTFEDIEDLASECRFKDCSHTTEPGCAVRRAIEEGTVSRERFESFLKLHREMGYEGLNSRELEQEKIRRMFGGKGEMKQAMRYAKEKNKNR</sequence>
<dbReference type="InterPro" id="IPR027417">
    <property type="entry name" value="P-loop_NTPase"/>
</dbReference>
<dbReference type="PROSITE" id="PS51721">
    <property type="entry name" value="G_CP"/>
    <property type="match status" value="1"/>
</dbReference>
<keyword evidence="1" id="KW-0963">Cytoplasm</keyword>
<dbReference type="AlphaFoldDB" id="A0A644YSC2"/>
<keyword evidence="9" id="KW-0342">GTP-binding</keyword>
<dbReference type="HAMAP" id="MF_01820">
    <property type="entry name" value="GTPase_RsgA"/>
    <property type="match status" value="1"/>
</dbReference>
<evidence type="ECO:0000256" key="3">
    <source>
        <dbReference type="ARBA" id="ARBA00022723"/>
    </source>
</evidence>
<dbReference type="EMBL" id="VSSQ01006086">
    <property type="protein sequence ID" value="MPM31485.1"/>
    <property type="molecule type" value="Genomic_DNA"/>
</dbReference>
<dbReference type="GO" id="GO:0042254">
    <property type="term" value="P:ribosome biogenesis"/>
    <property type="evidence" value="ECO:0007669"/>
    <property type="project" value="UniProtKB-KW"/>
</dbReference>
<dbReference type="Gene3D" id="1.10.40.50">
    <property type="entry name" value="Probable gtpase engc, domain 3"/>
    <property type="match status" value="1"/>
</dbReference>
<dbReference type="PANTHER" id="PTHR32120">
    <property type="entry name" value="SMALL RIBOSOMAL SUBUNIT BIOGENESIS GTPASE RSGA"/>
    <property type="match status" value="1"/>
</dbReference>
<keyword evidence="8" id="KW-0694">RNA-binding</keyword>
<keyword evidence="2" id="KW-0690">Ribosome biogenesis</keyword>
<evidence type="ECO:0000256" key="6">
    <source>
        <dbReference type="ARBA" id="ARBA00022801"/>
    </source>
</evidence>
<dbReference type="PROSITE" id="PS50936">
    <property type="entry name" value="ENGC_GTPASE"/>
    <property type="match status" value="1"/>
</dbReference>
<dbReference type="Gene3D" id="3.40.50.300">
    <property type="entry name" value="P-loop containing nucleotide triphosphate hydrolases"/>
    <property type="match status" value="1"/>
</dbReference>
<dbReference type="InterPro" id="IPR010914">
    <property type="entry name" value="RsgA_GTPase_dom"/>
</dbReference>
<keyword evidence="5" id="KW-0547">Nucleotide-binding</keyword>
<evidence type="ECO:0000256" key="2">
    <source>
        <dbReference type="ARBA" id="ARBA00022517"/>
    </source>
</evidence>
<dbReference type="NCBIfam" id="TIGR00157">
    <property type="entry name" value="ribosome small subunit-dependent GTPase A"/>
    <property type="match status" value="1"/>
</dbReference>
<keyword evidence="4" id="KW-0699">rRNA-binding</keyword>
<protein>
    <submittedName>
        <fullName evidence="12">Putative ribosome biogenesis GTPase RsgA</fullName>
        <ecNumber evidence="12">3.6.1.-</ecNumber>
    </submittedName>
</protein>
<gene>
    <name evidence="12" type="primary">rsgA_27</name>
    <name evidence="12" type="ORF">SDC9_78040</name>
</gene>
<comment type="caution">
    <text evidence="12">The sequence shown here is derived from an EMBL/GenBank/DDBJ whole genome shotgun (WGS) entry which is preliminary data.</text>
</comment>
<feature type="domain" description="CP-type G" evidence="11">
    <location>
        <begin position="103"/>
        <end position="260"/>
    </location>
</feature>
<evidence type="ECO:0000256" key="9">
    <source>
        <dbReference type="ARBA" id="ARBA00023134"/>
    </source>
</evidence>